<reference evidence="1 2" key="1">
    <citation type="submission" date="2019-03" db="EMBL/GenBank/DDBJ databases">
        <title>Alkanindiges illinoisensis: a potential pathogenic isolated from ascites of a gastric cancer patient with abdominal metastasis.</title>
        <authorList>
            <person name="Hu X."/>
            <person name="Yang B."/>
            <person name="Yan X."/>
            <person name="Lin L."/>
            <person name="Zhao H."/>
            <person name="Zhou F."/>
            <person name="Su B."/>
            <person name="Chen J."/>
            <person name="Rui Y."/>
            <person name="Wang Q."/>
            <person name="Zheng L."/>
        </authorList>
    </citation>
    <scope>NUCLEOTIDE SEQUENCE [LARGE SCALE GENOMIC DNA]</scope>
    <source>
        <strain evidence="1 2">NFYY 23406</strain>
    </source>
</reference>
<protein>
    <submittedName>
        <fullName evidence="1">Uncharacterized protein</fullName>
    </submittedName>
</protein>
<gene>
    <name evidence="1" type="ORF">E2B99_13760</name>
</gene>
<dbReference type="OrthoDB" id="6671538at2"/>
<comment type="caution">
    <text evidence="1">The sequence shown here is derived from an EMBL/GenBank/DDBJ whole genome shotgun (WGS) entry which is preliminary data.</text>
</comment>
<name>A0A4Y7X8V5_9GAMM</name>
<accession>A0A4Y7X8V5</accession>
<keyword evidence="2" id="KW-1185">Reference proteome</keyword>
<evidence type="ECO:0000313" key="1">
    <source>
        <dbReference type="EMBL" id="TEU23377.1"/>
    </source>
</evidence>
<dbReference type="Proteomes" id="UP000297834">
    <property type="component" value="Unassembled WGS sequence"/>
</dbReference>
<dbReference type="RefSeq" id="WP_134245817.1">
    <property type="nucleotide sequence ID" value="NZ_SNTY01000085.1"/>
</dbReference>
<evidence type="ECO:0000313" key="2">
    <source>
        <dbReference type="Proteomes" id="UP000297834"/>
    </source>
</evidence>
<organism evidence="1 2">
    <name type="scientific">Alkanindiges illinoisensis</name>
    <dbReference type="NCBI Taxonomy" id="197183"/>
    <lineage>
        <taxon>Bacteria</taxon>
        <taxon>Pseudomonadati</taxon>
        <taxon>Pseudomonadota</taxon>
        <taxon>Gammaproteobacteria</taxon>
        <taxon>Moraxellales</taxon>
        <taxon>Moraxellaceae</taxon>
        <taxon>Alkanindiges</taxon>
    </lineage>
</organism>
<proteinExistence type="predicted"/>
<dbReference type="EMBL" id="SNTY01000085">
    <property type="protein sequence ID" value="TEU23377.1"/>
    <property type="molecule type" value="Genomic_DNA"/>
</dbReference>
<sequence length="1308" mass="143238">MPFYAPPLYRNVNVRLEGGYIPPNAVGGVKNLSSAGRYDYKPSHYNNVNARLLSGYILPNPVEQSKILTRTEYSGALPQTISVSGEDYLEIGNSRADLKILYLVPIGVEYPSIGSAHIRNRSEKVYVNHNYAPPTSTQVTLSANHQTSTSAYLTRPGNYNVFGFLSISNKNRVVATEGKDLSDFGSPKLILAERKIVASGFVASGIGTPFVQDTAVKPSGIDSLIFSKPTIYNLRQYVKNRGIPPFELGIAYLQGGVKYITASGFSSNVFGATTVINTRADQYLQLSGEGITPPLLASPNVSPRILYPSGIKADAYGQPLVQRNPSPLGFVDTSYGDAWVSHSPRYLLAGIGDSFVSGYPQVFDPTRTIYLADKGIEGGIFGDTAAKNTRRIITVDGFQDSQFSSFATIYSTRRYINTIGFDAQNFGNSEIYNKTPSLAPNGFDSLQGLNPSIGYAIRHIYPSGFDLLKTGNAVVIKTPEIKPGGFNAQAFGALFISNYTRLIEVAGKYSQEFGEPAAWHRLRKLQHEGFTTDSYGKPRIEHGRRTLLALGSNHSLYGQPWLSYAIRSIAVRSIYTEFASNHNVGGLQFIDAQGFIATEFGTRIIPEVQSLAPFGFSNSYGLATIDLKTKYIAPQGFKTSIQESLRFGTPKFYNLVQYITQNYDAGSGLVPPQWPQWTAIENRNKIIGAIGSNFTKVGEPNLYNNARLIEPSGIDSFKHSGLLIADRIRYLRLEGMEPPYISGWSNVHNDARVIQVGGFSTQVFGSATIENTRRYYPRVGNWESLEFGTPMVADAIRTIDIESRYGINPPYIPVPDIQLRRRYLDEVGKDDHLRMGEPSLIIHFNIIAPRWSQVDRFGEPRLVNVTPEVHTYGHNSELFGNASARTSFRVVEPDGSLMELFGLTGIADRNRAVIVSSFNAGAIGSAIKVIKTGQPPYTPQYIWLDEAEIDGVSSGGYGIDVPKTQVSNPFVRSNVISPEGFVATRSGSHHLQSNGIIVDIGVPSAPFGSANVGLKNRPFSIGTIGDSMLFGFPSLSPHTIYATKDVTQQAITNHPLSSIFYDVGSSPGISPAGERFGNITLTLQHRTILRCGAGSQLSIGSANIRLTKRLIDLNNNGFRSYRTGFHSVGPFELTLIQYDSIDSAAFGATSIIQPTATKTVRAIGGYSQLFGICSLQSTRMELKPQGFDAQGFGKNAPPNNPFMWQGMRIGERVLGNYGGFDALGIGDIFISNRVRGIDPAGFDAFICDYDYTNFNKRMRVTKSVIEKPKQYVSAVGFVTDDMGVPNIRPAAHYIRPDGNADQYRKGAW</sequence>